<name>A0ABR3L3R6_TRISP</name>
<evidence type="ECO:0000313" key="1">
    <source>
        <dbReference type="EMBL" id="KAL1246297.1"/>
    </source>
</evidence>
<evidence type="ECO:0000313" key="2">
    <source>
        <dbReference type="Proteomes" id="UP001558632"/>
    </source>
</evidence>
<accession>A0ABR3L3R6</accession>
<dbReference type="Proteomes" id="UP001558632">
    <property type="component" value="Unassembled WGS sequence"/>
</dbReference>
<comment type="caution">
    <text evidence="1">The sequence shown here is derived from an EMBL/GenBank/DDBJ whole genome shotgun (WGS) entry which is preliminary data.</text>
</comment>
<proteinExistence type="predicted"/>
<gene>
    <name evidence="1" type="ORF">TSPI_10743</name>
</gene>
<reference evidence="1 2" key="1">
    <citation type="submission" date="2024-07" db="EMBL/GenBank/DDBJ databases">
        <title>Enhanced genomic and transcriptomic resources for Trichinella pseudospiralis and T. spiralis underpin the discovery of pronounced molecular differences between stages and species.</title>
        <authorList>
            <person name="Pasi K.K."/>
            <person name="La Rosa G."/>
            <person name="Gomez-Morales M.A."/>
            <person name="Tosini F."/>
            <person name="Sumanam S."/>
            <person name="Young N.D."/>
            <person name="Chang B.C."/>
            <person name="Robin G.B."/>
        </authorList>
    </citation>
    <scope>NUCLEOTIDE SEQUENCE [LARGE SCALE GENOMIC DNA]</scope>
    <source>
        <strain evidence="1">ISS534</strain>
    </source>
</reference>
<sequence length="86" mass="9523">MAAIVVGLEKHHAIAEQLGMAFVTGRPAVGQFSKLISIAVEGRRRWISGRIGRLSLPVPNKPLYSGMYNKRRTLLPTTKHNAYQPV</sequence>
<dbReference type="EMBL" id="JBEUSY010000016">
    <property type="protein sequence ID" value="KAL1246297.1"/>
    <property type="molecule type" value="Genomic_DNA"/>
</dbReference>
<protein>
    <submittedName>
        <fullName evidence="1">Aminomethyltransferase</fullName>
    </submittedName>
</protein>
<keyword evidence="2" id="KW-1185">Reference proteome</keyword>
<organism evidence="1 2">
    <name type="scientific">Trichinella spiralis</name>
    <name type="common">Trichina worm</name>
    <dbReference type="NCBI Taxonomy" id="6334"/>
    <lineage>
        <taxon>Eukaryota</taxon>
        <taxon>Metazoa</taxon>
        <taxon>Ecdysozoa</taxon>
        <taxon>Nematoda</taxon>
        <taxon>Enoplea</taxon>
        <taxon>Dorylaimia</taxon>
        <taxon>Trichinellida</taxon>
        <taxon>Trichinellidae</taxon>
        <taxon>Trichinella</taxon>
    </lineage>
</organism>